<dbReference type="PANTHER" id="PTHR34800">
    <property type="entry name" value="TETRAPYRROLE-BINDING PROTEIN, CHLOROPLASTIC"/>
    <property type="match status" value="1"/>
</dbReference>
<dbReference type="AlphaFoldDB" id="A0A7S0QZ37"/>
<dbReference type="GO" id="GO:0009507">
    <property type="term" value="C:chloroplast"/>
    <property type="evidence" value="ECO:0007669"/>
    <property type="project" value="TreeGrafter"/>
</dbReference>
<dbReference type="EMBL" id="HBFA01010222">
    <property type="protein sequence ID" value="CAD8658335.1"/>
    <property type="molecule type" value="Transcribed_RNA"/>
</dbReference>
<protein>
    <recommendedName>
        <fullName evidence="2">GUN4-like domain-containing protein</fullName>
    </recommendedName>
</protein>
<evidence type="ECO:0000259" key="2">
    <source>
        <dbReference type="Pfam" id="PF05419"/>
    </source>
</evidence>
<dbReference type="Pfam" id="PF05419">
    <property type="entry name" value="GUN4"/>
    <property type="match status" value="1"/>
</dbReference>
<accession>A0A7S0QZ37</accession>
<dbReference type="CDD" id="cd16383">
    <property type="entry name" value="GUN4"/>
    <property type="match status" value="1"/>
</dbReference>
<evidence type="ECO:0000256" key="1">
    <source>
        <dbReference type="SAM" id="MobiDB-lite"/>
    </source>
</evidence>
<dbReference type="GO" id="GO:0010019">
    <property type="term" value="P:chloroplast-nucleus signaling pathway"/>
    <property type="evidence" value="ECO:0007669"/>
    <property type="project" value="TreeGrafter"/>
</dbReference>
<dbReference type="Gene3D" id="1.25.40.620">
    <property type="match status" value="1"/>
</dbReference>
<dbReference type="InterPro" id="IPR008629">
    <property type="entry name" value="GUN4-like"/>
</dbReference>
<name>A0A7S0QZ37_9CHLO</name>
<reference evidence="3" key="1">
    <citation type="submission" date="2021-01" db="EMBL/GenBank/DDBJ databases">
        <authorList>
            <person name="Corre E."/>
            <person name="Pelletier E."/>
            <person name="Niang G."/>
            <person name="Scheremetjew M."/>
            <person name="Finn R."/>
            <person name="Kale V."/>
            <person name="Holt S."/>
            <person name="Cochrane G."/>
            <person name="Meng A."/>
            <person name="Brown T."/>
            <person name="Cohen L."/>
        </authorList>
    </citation>
    <scope>NUCLEOTIDE SEQUENCE</scope>
    <source>
        <strain evidence="3">CCMP722</strain>
    </source>
</reference>
<sequence length="269" mass="29676">MNTLAASQIRAACRPSFKERGTSSVAMRPCRRPAAVLGDKPERLACASLNANRKCTPFTASRSRTITWASAAEVEAKTTEEEKKPEKKISVALESELDIDYTPLETALKEGNFREADDLTRALLITIAGEDAELREFVYFTEVKSMPVTDLKTIDNLWTAYSDGKFGYSVQRGIWKSGQVKEKWGKFFKKLDWTVGENNSYRSWANNEYIYSMDAAKGHLPLTSCLRGTQLLRGLLEHPAFAPASSGNAKAGGKDAGSSSGGKPSWLKF</sequence>
<dbReference type="PANTHER" id="PTHR34800:SF1">
    <property type="entry name" value="TETRAPYRROLE-BINDING PROTEIN, CHLOROPLASTIC"/>
    <property type="match status" value="1"/>
</dbReference>
<feature type="region of interest" description="Disordered" evidence="1">
    <location>
        <begin position="245"/>
        <end position="269"/>
    </location>
</feature>
<dbReference type="SUPFAM" id="SSF140869">
    <property type="entry name" value="GUN4-like"/>
    <property type="match status" value="1"/>
</dbReference>
<feature type="domain" description="GUN4-like" evidence="2">
    <location>
        <begin position="95"/>
        <end position="239"/>
    </location>
</feature>
<dbReference type="GO" id="GO:0046906">
    <property type="term" value="F:tetrapyrrole binding"/>
    <property type="evidence" value="ECO:0007669"/>
    <property type="project" value="TreeGrafter"/>
</dbReference>
<dbReference type="InterPro" id="IPR037215">
    <property type="entry name" value="GUN4-like_sf"/>
</dbReference>
<proteinExistence type="predicted"/>
<dbReference type="Gene3D" id="1.10.10.1770">
    <property type="entry name" value="Gun4-like"/>
    <property type="match status" value="1"/>
</dbReference>
<gene>
    <name evidence="3" type="ORF">POBO1169_LOCUS5354</name>
</gene>
<organism evidence="3">
    <name type="scientific">Pyramimonas obovata</name>
    <dbReference type="NCBI Taxonomy" id="1411642"/>
    <lineage>
        <taxon>Eukaryota</taxon>
        <taxon>Viridiplantae</taxon>
        <taxon>Chlorophyta</taxon>
        <taxon>Pyramimonadophyceae</taxon>
        <taxon>Pyramimonadales</taxon>
        <taxon>Pyramimonadaceae</taxon>
        <taxon>Pyramimonas</taxon>
        <taxon>Pyramimonas incertae sedis</taxon>
    </lineage>
</organism>
<evidence type="ECO:0000313" key="3">
    <source>
        <dbReference type="EMBL" id="CAD8658335.1"/>
    </source>
</evidence>